<organism evidence="1">
    <name type="scientific">uncultured Alphaproteobacteria bacterium</name>
    <dbReference type="NCBI Taxonomy" id="91750"/>
    <lineage>
        <taxon>Bacteria</taxon>
        <taxon>Pseudomonadati</taxon>
        <taxon>Pseudomonadota</taxon>
        <taxon>Alphaproteobacteria</taxon>
        <taxon>environmental samples</taxon>
    </lineage>
</organism>
<protein>
    <recommendedName>
        <fullName evidence="2">Lipoprotein</fullName>
    </recommendedName>
</protein>
<dbReference type="PROSITE" id="PS51257">
    <property type="entry name" value="PROKAR_LIPOPROTEIN"/>
    <property type="match status" value="1"/>
</dbReference>
<proteinExistence type="predicted"/>
<accession>A0A1B0Z207</accession>
<name>A0A1B0Z207_9PROT</name>
<dbReference type="EMBL" id="KT997882">
    <property type="protein sequence ID" value="ANO58406.1"/>
    <property type="molecule type" value="Genomic_DNA"/>
</dbReference>
<evidence type="ECO:0000313" key="1">
    <source>
        <dbReference type="EMBL" id="ANO58229.1"/>
    </source>
</evidence>
<dbReference type="AlphaFoldDB" id="A0A1B0Z207"/>
<reference evidence="1" key="1">
    <citation type="submission" date="2015-11" db="EMBL/GenBank/DDBJ databases">
        <title>Genomes of Abundant and Widespread Viruses from the Deep Ocean.</title>
        <authorList>
            <person name="Mizuno C.M."/>
            <person name="Ghai R."/>
            <person name="Saghai A."/>
            <person name="Lopez-Garcia P."/>
            <person name="Rodriguez-Valera F."/>
        </authorList>
    </citation>
    <scope>NUCLEOTIDE SEQUENCE</scope>
</reference>
<evidence type="ECO:0008006" key="2">
    <source>
        <dbReference type="Google" id="ProtNLM"/>
    </source>
</evidence>
<dbReference type="EMBL" id="KT997802">
    <property type="protein sequence ID" value="ANO58229.1"/>
    <property type="molecule type" value="Genomic_DNA"/>
</dbReference>
<sequence>MRILIITMILLFIYACENTRQSIGLTTKPLSSGKKFEDSTKLNWKITWGKIRPKEDDDD</sequence>